<reference evidence="1 2" key="1">
    <citation type="submission" date="2017-09" db="EMBL/GenBank/DDBJ databases">
        <title>Depth-based differentiation of microbial function through sediment-hosted aquifers and enrichment of novel symbionts in the deep terrestrial subsurface.</title>
        <authorList>
            <person name="Probst A.J."/>
            <person name="Ladd B."/>
            <person name="Jarett J.K."/>
            <person name="Geller-Mcgrath D.E."/>
            <person name="Sieber C.M."/>
            <person name="Emerson J.B."/>
            <person name="Anantharaman K."/>
            <person name="Thomas B.C."/>
            <person name="Malmstrom R."/>
            <person name="Stieglmeier M."/>
            <person name="Klingl A."/>
            <person name="Woyke T."/>
            <person name="Ryan C.M."/>
            <person name="Banfield J.F."/>
        </authorList>
    </citation>
    <scope>NUCLEOTIDE SEQUENCE [LARGE SCALE GENOMIC DNA]</scope>
    <source>
        <strain evidence="1">CG22_combo_CG10-13_8_21_14_all_32_8</strain>
    </source>
</reference>
<dbReference type="Pfam" id="PF13507">
    <property type="entry name" value="GATase_5"/>
    <property type="match status" value="1"/>
</dbReference>
<evidence type="ECO:0000313" key="2">
    <source>
        <dbReference type="Proteomes" id="UP000229176"/>
    </source>
</evidence>
<dbReference type="SUPFAM" id="SSF52317">
    <property type="entry name" value="Class I glutamine amidotransferase-like"/>
    <property type="match status" value="1"/>
</dbReference>
<comment type="caution">
    <text evidence="1">The sequence shown here is derived from an EMBL/GenBank/DDBJ whole genome shotgun (WGS) entry which is preliminary data.</text>
</comment>
<proteinExistence type="predicted"/>
<protein>
    <submittedName>
        <fullName evidence="1">Phosphoribosylformylglycinamidine synthase</fullName>
    </submittedName>
</protein>
<dbReference type="PANTHER" id="PTHR10099">
    <property type="entry name" value="PHOSPHORIBOSYLFORMYLGLYCINAMIDINE SYNTHASE"/>
    <property type="match status" value="1"/>
</dbReference>
<name>A0A2H0CH87_9BACT</name>
<dbReference type="InterPro" id="IPR029062">
    <property type="entry name" value="Class_I_gatase-like"/>
</dbReference>
<dbReference type="GO" id="GO:0005737">
    <property type="term" value="C:cytoplasm"/>
    <property type="evidence" value="ECO:0007669"/>
    <property type="project" value="TreeGrafter"/>
</dbReference>
<dbReference type="PROSITE" id="PS51273">
    <property type="entry name" value="GATASE_TYPE_1"/>
    <property type="match status" value="1"/>
</dbReference>
<gene>
    <name evidence="1" type="ORF">COW91_00260</name>
</gene>
<dbReference type="AlphaFoldDB" id="A0A2H0CH87"/>
<accession>A0A2H0CH87</accession>
<sequence length="293" mass="32920">MIFIIVFLIKWNKMKKIKIKSYNPTLKIKKPKAIVLSGYGLNCEEETKFAFEYAGGKADIIHINELIARPKILFDYDIMAFPGGFSFGDDTGSGKAYANKMRNHLSKELEEFLSRDTLVIGICNGFQILTSLGILPGALTYNKNAKYIDRWVDLKVIGRSPWLTGIKNISLPIAHGEGRYIIDNGKYKKMSAKGRSTSGGKNSNQVAFIYTKGDICKYQNLEKNPNGAMHDIGGVLGYNGRVLGMMPHPERAMFYHHSPLWPQTKASLVRGKQIKKEGVGLQIFKNAINYFKK</sequence>
<evidence type="ECO:0000313" key="1">
    <source>
        <dbReference type="EMBL" id="PIP69262.1"/>
    </source>
</evidence>
<dbReference type="GO" id="GO:0004642">
    <property type="term" value="F:phosphoribosylformylglycinamidine synthase activity"/>
    <property type="evidence" value="ECO:0007669"/>
    <property type="project" value="TreeGrafter"/>
</dbReference>
<dbReference type="Gene3D" id="3.40.50.880">
    <property type="match status" value="1"/>
</dbReference>
<dbReference type="Proteomes" id="UP000229176">
    <property type="component" value="Unassembled WGS sequence"/>
</dbReference>
<dbReference type="SMART" id="SM01211">
    <property type="entry name" value="GATase_5"/>
    <property type="match status" value="1"/>
</dbReference>
<dbReference type="EMBL" id="PCTI01000003">
    <property type="protein sequence ID" value="PIP69262.1"/>
    <property type="molecule type" value="Genomic_DNA"/>
</dbReference>
<dbReference type="PANTHER" id="PTHR10099:SF1">
    <property type="entry name" value="PHOSPHORIBOSYLFORMYLGLYCINAMIDINE SYNTHASE"/>
    <property type="match status" value="1"/>
</dbReference>
<organism evidence="1 2">
    <name type="scientific">Candidatus Nomurabacteria bacterium CG22_combo_CG10-13_8_21_14_all_32_8</name>
    <dbReference type="NCBI Taxonomy" id="1974732"/>
    <lineage>
        <taxon>Bacteria</taxon>
        <taxon>Candidatus Nomuraibacteriota</taxon>
    </lineage>
</organism>
<dbReference type="GO" id="GO:0006164">
    <property type="term" value="P:purine nucleotide biosynthetic process"/>
    <property type="evidence" value="ECO:0007669"/>
    <property type="project" value="TreeGrafter"/>
</dbReference>